<evidence type="ECO:0000256" key="1">
    <source>
        <dbReference type="ARBA" id="ARBA00004123"/>
    </source>
</evidence>
<dbReference type="InterPro" id="IPR013320">
    <property type="entry name" value="ConA-like_dom_sf"/>
</dbReference>
<dbReference type="OrthoDB" id="445357at2759"/>
<feature type="compositionally biased region" description="Gly residues" evidence="3">
    <location>
        <begin position="919"/>
        <end position="934"/>
    </location>
</feature>
<feature type="compositionally biased region" description="Low complexity" evidence="3">
    <location>
        <begin position="975"/>
        <end position="984"/>
    </location>
</feature>
<dbReference type="Gene3D" id="2.60.120.920">
    <property type="match status" value="2"/>
</dbReference>
<dbReference type="SMART" id="SM00449">
    <property type="entry name" value="SPRY"/>
    <property type="match status" value="1"/>
</dbReference>
<evidence type="ECO:0000313" key="6">
    <source>
        <dbReference type="Proteomes" id="UP000801492"/>
    </source>
</evidence>
<dbReference type="SMART" id="SM00513">
    <property type="entry name" value="SAP"/>
    <property type="match status" value="1"/>
</dbReference>
<dbReference type="InterPro" id="IPR036361">
    <property type="entry name" value="SAP_dom_sf"/>
</dbReference>
<dbReference type="EMBL" id="VTPC01090604">
    <property type="protein sequence ID" value="KAF2882590.1"/>
    <property type="molecule type" value="Genomic_DNA"/>
</dbReference>
<sequence length="1032" mass="116413">MSTLDPAKLKVVELRQELTARGLDAKGNKPVLVKRLKEALEKELEQEIPDTSIADTSTEEQNTSQESVADEVQSDPPDKGDAPAVVEEKPDSPPSKIEEPEPVEQEQKQPEPPVEPAEVIDNSTTEVAQEVQEEAESIPKDNVEDVQMAPVEENGENVDHEMQDDSKPDKVADTSEPSADGPETKAATEEPRGEKRRRNSPSPERVQRKRSKSPIKEDEPIIDNNKVQLSWYDSDLHLVVDKKSFLSGKPYHEGAFGYAWAGVRATHGAKLGKVCYEVKITEELKWEDPVKQSEKKRDRHDGSKKDRQRSSSKPNRENSRSSHDNSKSKDSKDKEEKEKAEDSNKEESKDDNSNSESVEDKIQPEDVKMEKSEIEKEENSENSEVAAEKSEVTSENDQSNTENDENKVESDKNKEEKSEESAANESEKKEEKQEPMEVDETPIEPIAKHLFRVGWSLVDTCLQLGEAEYSYGYESSGKFVTNKEFSDYGIKFGVGDVIGAYLDIGDEFVIMNFTVNGVLQPQATSIPRSDLPEENLAFFPHVLTRNCAFELNPGSQEEPHFSHPAELSDYAYLENVEDKQAGPVRPEVRNECEVIMMCGLPAAGKTEWVRKMVKENPDKRFTVIGNSHLLEKMTVNGSPLKNSYKGRWNVVLDRLMKCVNVLVETAALRRRNFVIDQTNVFPSAQRRKMRLFEGFKRRAVVVVVGDEEQAKRRALQEAQDGKDVPDSAILEMKANMSLPRRGDWLEEVTYVELGEDEAKTLVQKYNQQGREAGFGPISGQRSGYHRDNRGHPYRWDHSTSRRDYRAGYRDNRSYQNNRYDRSRQHGWQNRRPPPGSWNRDVRRERGPGGSRDFRNNNRSSGGRQDRSGNRDSRSRNQNSSNYRNQRSQSNRNQPANWQGGSGSGSWQNQSWGSSQGMWNQGGWGQSGWNGGGGQAQWKGGYSQSGYGQGGYGNYANWNYYGQYPQNWNSQGQPHTTTAGGTAATDSMNPGYNQYSQQAAWAQYAQQYAQQGQTYTSSTTSSTATTQQSSTQK</sequence>
<dbReference type="Gene3D" id="3.40.50.300">
    <property type="entry name" value="P-loop containing nucleotide triphosphate hydrolases"/>
    <property type="match status" value="1"/>
</dbReference>
<dbReference type="Proteomes" id="UP000801492">
    <property type="component" value="Unassembled WGS sequence"/>
</dbReference>
<dbReference type="GO" id="GO:0003723">
    <property type="term" value="F:RNA binding"/>
    <property type="evidence" value="ECO:0007669"/>
    <property type="project" value="TreeGrafter"/>
</dbReference>
<feature type="region of interest" description="Disordered" evidence="3">
    <location>
        <begin position="770"/>
        <end position="935"/>
    </location>
</feature>
<feature type="compositionally biased region" description="Basic and acidic residues" evidence="3">
    <location>
        <begin position="404"/>
        <end position="435"/>
    </location>
</feature>
<evidence type="ECO:0000256" key="2">
    <source>
        <dbReference type="ARBA" id="ARBA00023242"/>
    </source>
</evidence>
<comment type="caution">
    <text evidence="5">The sequence shown here is derived from an EMBL/GenBank/DDBJ whole genome shotgun (WGS) entry which is preliminary data.</text>
</comment>
<dbReference type="InterPro" id="IPR027417">
    <property type="entry name" value="P-loop_NTPase"/>
</dbReference>
<dbReference type="Gene3D" id="1.10.720.30">
    <property type="entry name" value="SAP domain"/>
    <property type="match status" value="1"/>
</dbReference>
<dbReference type="SUPFAM" id="SSF68906">
    <property type="entry name" value="SAP domain"/>
    <property type="match status" value="1"/>
</dbReference>
<dbReference type="Pfam" id="PF13671">
    <property type="entry name" value="AAA_33"/>
    <property type="match status" value="1"/>
</dbReference>
<keyword evidence="2" id="KW-0539">Nucleus</keyword>
<dbReference type="CDD" id="cd12884">
    <property type="entry name" value="SPRY_hnRNP"/>
    <property type="match status" value="1"/>
</dbReference>
<dbReference type="InterPro" id="IPR043136">
    <property type="entry name" value="B30.2/SPRY_sf"/>
</dbReference>
<feature type="domain" description="SAP" evidence="4">
    <location>
        <begin position="6"/>
        <end position="40"/>
    </location>
</feature>
<dbReference type="AlphaFoldDB" id="A0A8K0C7T8"/>
<evidence type="ECO:0000256" key="3">
    <source>
        <dbReference type="SAM" id="MobiDB-lite"/>
    </source>
</evidence>
<evidence type="ECO:0000313" key="5">
    <source>
        <dbReference type="EMBL" id="KAF2882590.1"/>
    </source>
</evidence>
<comment type="subcellular location">
    <subcellularLocation>
        <location evidence="1">Nucleus</location>
    </subcellularLocation>
</comment>
<feature type="compositionally biased region" description="Polar residues" evidence="3">
    <location>
        <begin position="53"/>
        <end position="67"/>
    </location>
</feature>
<dbReference type="PANTHER" id="PTHR12381:SF56">
    <property type="entry name" value="B30.2_SPRY DOMAIN-CONTAINING PROTEIN-RELATED"/>
    <property type="match status" value="1"/>
</dbReference>
<proteinExistence type="predicted"/>
<feature type="compositionally biased region" description="Basic and acidic residues" evidence="3">
    <location>
        <begin position="784"/>
        <end position="823"/>
    </location>
</feature>
<feature type="region of interest" description="Disordered" evidence="3">
    <location>
        <begin position="286"/>
        <end position="441"/>
    </location>
</feature>
<reference evidence="5" key="1">
    <citation type="submission" date="2019-08" db="EMBL/GenBank/DDBJ databases">
        <title>The genome of the North American firefly Photinus pyralis.</title>
        <authorList>
            <consortium name="Photinus pyralis genome working group"/>
            <person name="Fallon T.R."/>
            <person name="Sander Lower S.E."/>
            <person name="Weng J.-K."/>
        </authorList>
    </citation>
    <scope>NUCLEOTIDE SEQUENCE</scope>
    <source>
        <strain evidence="5">TRF0915ILg1</strain>
        <tissue evidence="5">Whole body</tissue>
    </source>
</reference>
<dbReference type="InterPro" id="IPR003877">
    <property type="entry name" value="SPRY_dom"/>
</dbReference>
<gene>
    <name evidence="5" type="ORF">ILUMI_23607</name>
</gene>
<dbReference type="PROSITE" id="PS50800">
    <property type="entry name" value="SAP"/>
    <property type="match status" value="1"/>
</dbReference>
<feature type="compositionally biased region" description="Basic and acidic residues" evidence="3">
    <location>
        <begin position="182"/>
        <end position="193"/>
    </location>
</feature>
<accession>A0A8K0C7T8</accession>
<feature type="compositionally biased region" description="Basic and acidic residues" evidence="3">
    <location>
        <begin position="76"/>
        <end position="109"/>
    </location>
</feature>
<feature type="region of interest" description="Disordered" evidence="3">
    <location>
        <begin position="44"/>
        <end position="225"/>
    </location>
</feature>
<feature type="compositionally biased region" description="Basic and acidic residues" evidence="3">
    <location>
        <begin position="157"/>
        <end position="173"/>
    </location>
</feature>
<feature type="region of interest" description="Disordered" evidence="3">
    <location>
        <begin position="970"/>
        <end position="989"/>
    </location>
</feature>
<dbReference type="PANTHER" id="PTHR12381">
    <property type="entry name" value="HETEROGENEOUS NUCLEAR RIBONUCLEOPROTEIN U FAMILY MEMBER"/>
    <property type="match status" value="1"/>
</dbReference>
<feature type="compositionally biased region" description="Low complexity" evidence="3">
    <location>
        <begin position="875"/>
        <end position="918"/>
    </location>
</feature>
<organism evidence="5 6">
    <name type="scientific">Ignelater luminosus</name>
    <name type="common">Cucubano</name>
    <name type="synonym">Pyrophorus luminosus</name>
    <dbReference type="NCBI Taxonomy" id="2038154"/>
    <lineage>
        <taxon>Eukaryota</taxon>
        <taxon>Metazoa</taxon>
        <taxon>Ecdysozoa</taxon>
        <taxon>Arthropoda</taxon>
        <taxon>Hexapoda</taxon>
        <taxon>Insecta</taxon>
        <taxon>Pterygota</taxon>
        <taxon>Neoptera</taxon>
        <taxon>Endopterygota</taxon>
        <taxon>Coleoptera</taxon>
        <taxon>Polyphaga</taxon>
        <taxon>Elateriformia</taxon>
        <taxon>Elateroidea</taxon>
        <taxon>Elateridae</taxon>
        <taxon>Agrypninae</taxon>
        <taxon>Pyrophorini</taxon>
        <taxon>Ignelater</taxon>
    </lineage>
</organism>
<dbReference type="GO" id="GO:0000380">
    <property type="term" value="P:alternative mRNA splicing, via spliceosome"/>
    <property type="evidence" value="ECO:0007669"/>
    <property type="project" value="TreeGrafter"/>
</dbReference>
<protein>
    <recommendedName>
        <fullName evidence="4">SAP domain-containing protein</fullName>
    </recommendedName>
</protein>
<dbReference type="InterPro" id="IPR035778">
    <property type="entry name" value="SPRY_hnRNP_U"/>
</dbReference>
<dbReference type="SUPFAM" id="SSF52540">
    <property type="entry name" value="P-loop containing nucleoside triphosphate hydrolases"/>
    <property type="match status" value="1"/>
</dbReference>
<feature type="compositionally biased region" description="Basic and acidic residues" evidence="3">
    <location>
        <begin position="839"/>
        <end position="855"/>
    </location>
</feature>
<name>A0A8K0C7T8_IGNLU</name>
<feature type="compositionally biased region" description="Low complexity" evidence="3">
    <location>
        <begin position="116"/>
        <end position="130"/>
    </location>
</feature>
<dbReference type="SUPFAM" id="SSF49899">
    <property type="entry name" value="Concanavalin A-like lectins/glucanases"/>
    <property type="match status" value="1"/>
</dbReference>
<keyword evidence="6" id="KW-1185">Reference proteome</keyword>
<feature type="compositionally biased region" description="Basic and acidic residues" evidence="3">
    <location>
        <begin position="863"/>
        <end position="874"/>
    </location>
</feature>
<evidence type="ECO:0000259" key="4">
    <source>
        <dbReference type="PROSITE" id="PS50800"/>
    </source>
</evidence>
<dbReference type="GO" id="GO:0005634">
    <property type="term" value="C:nucleus"/>
    <property type="evidence" value="ECO:0007669"/>
    <property type="project" value="UniProtKB-SubCell"/>
</dbReference>
<dbReference type="Pfam" id="PF02037">
    <property type="entry name" value="SAP"/>
    <property type="match status" value="1"/>
</dbReference>
<feature type="compositionally biased region" description="Basic and acidic residues" evidence="3">
    <location>
        <begin position="286"/>
        <end position="379"/>
    </location>
</feature>
<dbReference type="InterPro" id="IPR003034">
    <property type="entry name" value="SAP_dom"/>
</dbReference>